<comment type="caution">
    <text evidence="3">The sequence shown here is derived from an EMBL/GenBank/DDBJ whole genome shotgun (WGS) entry which is preliminary data.</text>
</comment>
<organism evidence="3 4">
    <name type="scientific">Rhynchospora breviuscula</name>
    <dbReference type="NCBI Taxonomy" id="2022672"/>
    <lineage>
        <taxon>Eukaryota</taxon>
        <taxon>Viridiplantae</taxon>
        <taxon>Streptophyta</taxon>
        <taxon>Embryophyta</taxon>
        <taxon>Tracheophyta</taxon>
        <taxon>Spermatophyta</taxon>
        <taxon>Magnoliopsida</taxon>
        <taxon>Liliopsida</taxon>
        <taxon>Poales</taxon>
        <taxon>Cyperaceae</taxon>
        <taxon>Cyperoideae</taxon>
        <taxon>Rhynchosporeae</taxon>
        <taxon>Rhynchospora</taxon>
    </lineage>
</organism>
<evidence type="ECO:0000259" key="2">
    <source>
        <dbReference type="SMART" id="SM00597"/>
    </source>
</evidence>
<evidence type="ECO:0000256" key="1">
    <source>
        <dbReference type="SAM" id="MobiDB-lite"/>
    </source>
</evidence>
<proteinExistence type="predicted"/>
<dbReference type="InterPro" id="IPR055298">
    <property type="entry name" value="AtLOH3-like"/>
</dbReference>
<dbReference type="InterPro" id="IPR012337">
    <property type="entry name" value="RNaseH-like_sf"/>
</dbReference>
<reference evidence="3" key="1">
    <citation type="journal article" date="2022" name="Cell">
        <title>Repeat-based holocentromeres influence genome architecture and karyotype evolution.</title>
        <authorList>
            <person name="Hofstatter P.G."/>
            <person name="Thangavel G."/>
            <person name="Lux T."/>
            <person name="Neumann P."/>
            <person name="Vondrak T."/>
            <person name="Novak P."/>
            <person name="Zhang M."/>
            <person name="Costa L."/>
            <person name="Castellani M."/>
            <person name="Scott A."/>
            <person name="Toegelov H."/>
            <person name="Fuchs J."/>
            <person name="Mata-Sucre Y."/>
            <person name="Dias Y."/>
            <person name="Vanzela A.L.L."/>
            <person name="Huettel B."/>
            <person name="Almeida C.C.S."/>
            <person name="Simkova H."/>
            <person name="Souza G."/>
            <person name="Pedrosa-Harand A."/>
            <person name="Macas J."/>
            <person name="Mayer K.F.X."/>
            <person name="Houben A."/>
            <person name="Marques A."/>
        </authorList>
    </citation>
    <scope>NUCLEOTIDE SEQUENCE</scope>
    <source>
        <strain evidence="3">RhyBre1mFocal</strain>
    </source>
</reference>
<dbReference type="SUPFAM" id="SSF53098">
    <property type="entry name" value="Ribonuclease H-like"/>
    <property type="match status" value="1"/>
</dbReference>
<evidence type="ECO:0000313" key="3">
    <source>
        <dbReference type="EMBL" id="KAJ1695507.1"/>
    </source>
</evidence>
<feature type="compositionally biased region" description="Basic and acidic residues" evidence="1">
    <location>
        <begin position="1"/>
        <end position="17"/>
    </location>
</feature>
<sequence length="816" mass="94081">MKRKTLESFFKKVERGSSSRGPSQEQATEQEPLMPTEMPTQEPQQPCQPRNGSVTYERDPGKRLQIDEYPPNQRDEVRRFYISEGPFQPYMDNYPYGEGANRHRRFHHKWFKMFPWLEFSPTTERGYCFPCFLFSTKPRGKCGSDTFTVKGFQNWKKVNDGKECAFLKHMGHDTNSAHNFAVRHYDNLKNTLGHIENVIAKRNEKEVVDARLRLKTSIDAVRWLTFQACSLRGHDESPESINQGNFLQMVKILASYNKGVKEVVLENAPRNAKYTSATVQKEILNTFSRKVQKAIREEIGDSKFCILVDESRDISKKEQMAIVVRFVDKDGFIRERFLDLVHVKDTAALTLKNSICTVLLDNNLSVQDIRGQGYDGASNMRGEWNGLQALILRECPYAYYVHCMAHRLQLALVAASREVADVHNFIQEAIFAINVVSSSSKRNDELLDAQAEEIAREIDLGELDTGRGANQLGTLQRPVDTRWSSHYKSIRSLARMFGATISVLQSLAKDRSLSYHARGDASGSIKKLCSFDFVFVMHLMKAIMQITDVLCRALQEKALDILNALHLISMTKELLQKLRDDGWEPLLEEVNSFCHKHRIELPDMSRRYVDFINSRNKHDNTTIEHHYRFDIFTTAIDQQLQELNDRFSEQSMDLLTFAAVLDPRDCKSFSIEKICTLVGRFYPADFTDQEKAQLECQLPYYQLDVCNHPDLQKSSSLADLIHQLVVTNKFTFYPMVDRLLRLIVTLPVSTATTERAFSAMNLIKTGLRSRMGDDYLRDYMIVYIEKEIAMKFTSDEIIDLYDLLGRRRAKLKLIES</sequence>
<dbReference type="AlphaFoldDB" id="A0A9Q0CK88"/>
<dbReference type="OrthoDB" id="662465at2759"/>
<dbReference type="InterPro" id="IPR025398">
    <property type="entry name" value="DUF4371"/>
</dbReference>
<dbReference type="Pfam" id="PF05699">
    <property type="entry name" value="Dimer_Tnp_hAT"/>
    <property type="match status" value="1"/>
</dbReference>
<protein>
    <recommendedName>
        <fullName evidence="2">TTF-type domain-containing protein</fullName>
    </recommendedName>
</protein>
<evidence type="ECO:0000313" key="4">
    <source>
        <dbReference type="Proteomes" id="UP001151287"/>
    </source>
</evidence>
<dbReference type="InterPro" id="IPR008906">
    <property type="entry name" value="HATC_C_dom"/>
</dbReference>
<keyword evidence="4" id="KW-1185">Reference proteome</keyword>
<dbReference type="SMART" id="SM00597">
    <property type="entry name" value="ZnF_TTF"/>
    <property type="match status" value="1"/>
</dbReference>
<feature type="region of interest" description="Disordered" evidence="1">
    <location>
        <begin position="1"/>
        <end position="58"/>
    </location>
</feature>
<dbReference type="InterPro" id="IPR006580">
    <property type="entry name" value="Znf_TTF"/>
</dbReference>
<dbReference type="Proteomes" id="UP001151287">
    <property type="component" value="Unassembled WGS sequence"/>
</dbReference>
<feature type="compositionally biased region" description="Low complexity" evidence="1">
    <location>
        <begin position="34"/>
        <end position="49"/>
    </location>
</feature>
<gene>
    <name evidence="3" type="ORF">LUZ63_012205</name>
</gene>
<dbReference type="GO" id="GO:0046983">
    <property type="term" value="F:protein dimerization activity"/>
    <property type="evidence" value="ECO:0007669"/>
    <property type="project" value="InterPro"/>
</dbReference>
<name>A0A9Q0CK88_9POAL</name>
<accession>A0A9Q0CK88</accession>
<feature type="domain" description="TTF-type" evidence="2">
    <location>
        <begin position="102"/>
        <end position="201"/>
    </location>
</feature>
<dbReference type="PANTHER" id="PTHR11697:SF230">
    <property type="entry name" value="ZINC FINGER, MYM DOMAIN CONTAINING 1"/>
    <property type="match status" value="1"/>
</dbReference>
<dbReference type="Pfam" id="PF14291">
    <property type="entry name" value="DUF4371"/>
    <property type="match status" value="1"/>
</dbReference>
<dbReference type="EMBL" id="JAMQYH010000003">
    <property type="protein sequence ID" value="KAJ1695507.1"/>
    <property type="molecule type" value="Genomic_DNA"/>
</dbReference>
<feature type="compositionally biased region" description="Polar residues" evidence="1">
    <location>
        <begin position="18"/>
        <end position="29"/>
    </location>
</feature>
<dbReference type="PANTHER" id="PTHR11697">
    <property type="entry name" value="GENERAL TRANSCRIPTION FACTOR 2-RELATED ZINC FINGER PROTEIN"/>
    <property type="match status" value="1"/>
</dbReference>